<evidence type="ECO:0008006" key="4">
    <source>
        <dbReference type="Google" id="ProtNLM"/>
    </source>
</evidence>
<dbReference type="Proteomes" id="UP000001822">
    <property type="component" value="Chromosome"/>
</dbReference>
<sequence length="117" mass="13080">MKIILNLISVSILLLISQITFGQAASTEQTEEYAIISVTQVGSKNYISITIGSVSTEEKEYEKQKNAKQFDMAPIIAEMEKLNKMGYKLFNSSAAMLPIGQYGGGYPFYCFVFKKEK</sequence>
<dbReference type="EMBL" id="CP000383">
    <property type="protein sequence ID" value="ABG58012.1"/>
    <property type="molecule type" value="Genomic_DNA"/>
</dbReference>
<organism evidence="2 3">
    <name type="scientific">Cytophaga hutchinsonii (strain ATCC 33406 / DSM 1761 / CIP 103989 / NBRC 15051 / NCIMB 9469 / D465)</name>
    <dbReference type="NCBI Taxonomy" id="269798"/>
    <lineage>
        <taxon>Bacteria</taxon>
        <taxon>Pseudomonadati</taxon>
        <taxon>Bacteroidota</taxon>
        <taxon>Cytophagia</taxon>
        <taxon>Cytophagales</taxon>
        <taxon>Cytophagaceae</taxon>
        <taxon>Cytophaga</taxon>
    </lineage>
</organism>
<evidence type="ECO:0000256" key="1">
    <source>
        <dbReference type="SAM" id="SignalP"/>
    </source>
</evidence>
<dbReference type="OrthoDB" id="9865382at2"/>
<reference evidence="2 3" key="1">
    <citation type="journal article" date="2007" name="Appl. Environ. Microbiol.">
        <title>Genome sequence of the cellulolytic gliding bacterium Cytophaga hutchinsonii.</title>
        <authorList>
            <person name="Xie G."/>
            <person name="Bruce D.C."/>
            <person name="Challacombe J.F."/>
            <person name="Chertkov O."/>
            <person name="Detter J.C."/>
            <person name="Gilna P."/>
            <person name="Han C.S."/>
            <person name="Lucas S."/>
            <person name="Misra M."/>
            <person name="Myers G.L."/>
            <person name="Richardson P."/>
            <person name="Tapia R."/>
            <person name="Thayer N."/>
            <person name="Thompson L.S."/>
            <person name="Brettin T.S."/>
            <person name="Henrissat B."/>
            <person name="Wilson D.B."/>
            <person name="McBride M.J."/>
        </authorList>
    </citation>
    <scope>NUCLEOTIDE SEQUENCE [LARGE SCALE GENOMIC DNA]</scope>
    <source>
        <strain evidence="3">ATCC 33406 / DSM 1761 / CIP 103989 / NBRC 15051 / NCIMB 9469 / D465</strain>
    </source>
</reference>
<feature type="chain" id="PRO_5027051138" description="DUF541 domain-containing protein" evidence="1">
    <location>
        <begin position="25"/>
        <end position="117"/>
    </location>
</feature>
<dbReference type="AlphaFoldDB" id="A0A6N4SNX6"/>
<proteinExistence type="predicted"/>
<evidence type="ECO:0000313" key="3">
    <source>
        <dbReference type="Proteomes" id="UP000001822"/>
    </source>
</evidence>
<evidence type="ECO:0000313" key="2">
    <source>
        <dbReference type="EMBL" id="ABG58012.1"/>
    </source>
</evidence>
<keyword evidence="1" id="KW-0732">Signal</keyword>
<dbReference type="RefSeq" id="WP_011584128.1">
    <property type="nucleotide sequence ID" value="NC_008255.1"/>
</dbReference>
<accession>A0A6N4SNX6</accession>
<gene>
    <name evidence="2" type="ordered locus">CHU_0725</name>
</gene>
<feature type="signal peptide" evidence="1">
    <location>
        <begin position="1"/>
        <end position="24"/>
    </location>
</feature>
<dbReference type="KEGG" id="chu:CHU_0725"/>
<protein>
    <recommendedName>
        <fullName evidence="4">DUF541 domain-containing protein</fullName>
    </recommendedName>
</protein>
<keyword evidence="3" id="KW-1185">Reference proteome</keyword>
<name>A0A6N4SNX6_CYTH3</name>